<gene>
    <name evidence="2" type="ORF">H0A68_09120</name>
</gene>
<evidence type="ECO:0000313" key="2">
    <source>
        <dbReference type="EMBL" id="NYT37033.1"/>
    </source>
</evidence>
<dbReference type="InterPro" id="IPR025421">
    <property type="entry name" value="DUF4148"/>
</dbReference>
<dbReference type="EMBL" id="JACCEW010000002">
    <property type="protein sequence ID" value="NYT37033.1"/>
    <property type="molecule type" value="Genomic_DNA"/>
</dbReference>
<comment type="caution">
    <text evidence="2">The sequence shown here is derived from an EMBL/GenBank/DDBJ whole genome shotgun (WGS) entry which is preliminary data.</text>
</comment>
<proteinExistence type="predicted"/>
<evidence type="ECO:0000256" key="1">
    <source>
        <dbReference type="SAM" id="SignalP"/>
    </source>
</evidence>
<reference evidence="2 3" key="1">
    <citation type="submission" date="2020-07" db="EMBL/GenBank/DDBJ databases">
        <title>Taxonomic revisions and descriptions of new bacterial species based on genomic comparisons in the high-G+C-content subgroup of the family Alcaligenaceae.</title>
        <authorList>
            <person name="Szabo A."/>
            <person name="Felfoldi T."/>
        </authorList>
    </citation>
    <scope>NUCLEOTIDE SEQUENCE [LARGE SCALE GENOMIC DNA]</scope>
    <source>
        <strain evidence="2 3">DSM 25264</strain>
    </source>
</reference>
<name>A0A853FAA1_9BURK</name>
<dbReference type="Proteomes" id="UP000580517">
    <property type="component" value="Unassembled WGS sequence"/>
</dbReference>
<feature type="signal peptide" evidence="1">
    <location>
        <begin position="1"/>
        <end position="22"/>
    </location>
</feature>
<keyword evidence="3" id="KW-1185">Reference proteome</keyword>
<sequence>MKSLATAAMIALSFSAAGFAQAADTTPVTRAQVIAELQQAQAQGLVTIGEEAYPADALPTSTKSRTEVLNELAAAQVAGRVSVGEAAQYPVVRIDQGAEKSRAEVLQELHAYAASGNHHIPA</sequence>
<evidence type="ECO:0000313" key="3">
    <source>
        <dbReference type="Proteomes" id="UP000580517"/>
    </source>
</evidence>
<feature type="chain" id="PRO_5032704300" evidence="1">
    <location>
        <begin position="23"/>
        <end position="122"/>
    </location>
</feature>
<keyword evidence="1" id="KW-0732">Signal</keyword>
<protein>
    <submittedName>
        <fullName evidence="2">DUF4148 domain-containing protein</fullName>
    </submittedName>
</protein>
<dbReference type="RefSeq" id="WP_167668891.1">
    <property type="nucleotide sequence ID" value="NZ_JACCEW010000002.1"/>
</dbReference>
<dbReference type="AlphaFoldDB" id="A0A853FAA1"/>
<organism evidence="2 3">
    <name type="scientific">Allopusillimonas soli</name>
    <dbReference type="NCBI Taxonomy" id="659016"/>
    <lineage>
        <taxon>Bacteria</taxon>
        <taxon>Pseudomonadati</taxon>
        <taxon>Pseudomonadota</taxon>
        <taxon>Betaproteobacteria</taxon>
        <taxon>Burkholderiales</taxon>
        <taxon>Alcaligenaceae</taxon>
        <taxon>Allopusillimonas</taxon>
    </lineage>
</organism>
<accession>A0A853FAA1</accession>
<dbReference type="Pfam" id="PF13663">
    <property type="entry name" value="DUF4148"/>
    <property type="match status" value="1"/>
</dbReference>